<keyword evidence="1" id="KW-0132">Cell division</keyword>
<dbReference type="InterPro" id="IPR023052">
    <property type="entry name" value="Cell_div_SepF"/>
</dbReference>
<organism evidence="4">
    <name type="scientific">marine metagenome</name>
    <dbReference type="NCBI Taxonomy" id="408172"/>
    <lineage>
        <taxon>unclassified sequences</taxon>
        <taxon>metagenomes</taxon>
        <taxon>ecological metagenomes</taxon>
    </lineage>
</organism>
<dbReference type="AlphaFoldDB" id="A0A381TP17"/>
<name>A0A381TP17_9ZZZZ</name>
<keyword evidence="2" id="KW-0717">Septation</keyword>
<dbReference type="InterPro" id="IPR038594">
    <property type="entry name" value="SepF-like_sf"/>
</dbReference>
<reference evidence="4" key="1">
    <citation type="submission" date="2018-05" db="EMBL/GenBank/DDBJ databases">
        <authorList>
            <person name="Lanie J.A."/>
            <person name="Ng W.-L."/>
            <person name="Kazmierczak K.M."/>
            <person name="Andrzejewski T.M."/>
            <person name="Davidsen T.M."/>
            <person name="Wayne K.J."/>
            <person name="Tettelin H."/>
            <person name="Glass J.I."/>
            <person name="Rusch D."/>
            <person name="Podicherti R."/>
            <person name="Tsui H.-C.T."/>
            <person name="Winkler M.E."/>
        </authorList>
    </citation>
    <scope>NUCLEOTIDE SEQUENCE</scope>
</reference>
<dbReference type="Pfam" id="PF04472">
    <property type="entry name" value="SepF"/>
    <property type="match status" value="1"/>
</dbReference>
<protein>
    <recommendedName>
        <fullName evidence="5">Cell division protein SepF</fullName>
    </recommendedName>
</protein>
<dbReference type="PANTHER" id="PTHR35798">
    <property type="entry name" value="CELL DIVISION PROTEIN SEPF"/>
    <property type="match status" value="1"/>
</dbReference>
<dbReference type="InterPro" id="IPR007561">
    <property type="entry name" value="Cell_div_SepF/SepF-rel"/>
</dbReference>
<dbReference type="HAMAP" id="MF_01197">
    <property type="entry name" value="SepF"/>
    <property type="match status" value="1"/>
</dbReference>
<evidence type="ECO:0008006" key="5">
    <source>
        <dbReference type="Google" id="ProtNLM"/>
    </source>
</evidence>
<feature type="non-terminal residue" evidence="4">
    <location>
        <position position="1"/>
    </location>
</feature>
<gene>
    <name evidence="4" type="ORF">METZ01_LOCUS70378</name>
</gene>
<evidence type="ECO:0000256" key="2">
    <source>
        <dbReference type="ARBA" id="ARBA00023210"/>
    </source>
</evidence>
<evidence type="ECO:0000256" key="1">
    <source>
        <dbReference type="ARBA" id="ARBA00022618"/>
    </source>
</evidence>
<sequence>VVAPDDRVQMKKLMMWLGLGPDEAYEDYGDEPVLRGPLSSTEFAEARAAAETSGTVGPLLTKVARSNTVRAIPAEPTGTVRPLKAAATAKPVTVSPSSFNDVQEMADRFIAKQPVIVNLQGVDADLSRRIIDFASGVCYGGEGQMEKVTHQVYLMTPVDVEVSVEDRRHLAD</sequence>
<evidence type="ECO:0000256" key="3">
    <source>
        <dbReference type="ARBA" id="ARBA00023306"/>
    </source>
</evidence>
<accession>A0A381TP17</accession>
<dbReference type="PANTHER" id="PTHR35798:SF1">
    <property type="entry name" value="CELL DIVISION PROTEIN SEPF"/>
    <property type="match status" value="1"/>
</dbReference>
<dbReference type="Gene3D" id="3.30.110.150">
    <property type="entry name" value="SepF-like protein"/>
    <property type="match status" value="1"/>
</dbReference>
<dbReference type="GO" id="GO:0000917">
    <property type="term" value="P:division septum assembly"/>
    <property type="evidence" value="ECO:0007669"/>
    <property type="project" value="UniProtKB-KW"/>
</dbReference>
<dbReference type="EMBL" id="UINC01004880">
    <property type="protein sequence ID" value="SVA17524.1"/>
    <property type="molecule type" value="Genomic_DNA"/>
</dbReference>
<proteinExistence type="inferred from homology"/>
<evidence type="ECO:0000313" key="4">
    <source>
        <dbReference type="EMBL" id="SVA17524.1"/>
    </source>
</evidence>
<keyword evidence="3" id="KW-0131">Cell cycle</keyword>